<dbReference type="InterPro" id="IPR016036">
    <property type="entry name" value="Malonyl_transacylase_ACP-bd"/>
</dbReference>
<keyword evidence="4" id="KW-0045">Antibiotic biosynthesis</keyword>
<dbReference type="CDD" id="cd00833">
    <property type="entry name" value="PKS"/>
    <property type="match status" value="1"/>
</dbReference>
<dbReference type="GO" id="GO:0017000">
    <property type="term" value="P:antibiotic biosynthetic process"/>
    <property type="evidence" value="ECO:0007669"/>
    <property type="project" value="UniProtKB-KW"/>
</dbReference>
<evidence type="ECO:0000256" key="4">
    <source>
        <dbReference type="ARBA" id="ARBA00023194"/>
    </source>
</evidence>
<dbReference type="SMART" id="SM00827">
    <property type="entry name" value="PKS_AT"/>
    <property type="match status" value="1"/>
</dbReference>
<dbReference type="Pfam" id="PF00550">
    <property type="entry name" value="PP-binding"/>
    <property type="match status" value="1"/>
</dbReference>
<feature type="region of interest" description="Disordered" evidence="5">
    <location>
        <begin position="1784"/>
        <end position="1839"/>
    </location>
</feature>
<dbReference type="InterPro" id="IPR013968">
    <property type="entry name" value="PKS_KR"/>
</dbReference>
<dbReference type="InterPro" id="IPR014030">
    <property type="entry name" value="Ketoacyl_synth_N"/>
</dbReference>
<dbReference type="PANTHER" id="PTHR43074:SF1">
    <property type="entry name" value="BETA-KETOACYL SYNTHASE FAMILY PROTEIN-RELATED"/>
    <property type="match status" value="1"/>
</dbReference>
<evidence type="ECO:0000256" key="2">
    <source>
        <dbReference type="ARBA" id="ARBA00022553"/>
    </source>
</evidence>
<dbReference type="InterPro" id="IPR052568">
    <property type="entry name" value="PKS-FAS_Synthase"/>
</dbReference>
<evidence type="ECO:0000256" key="1">
    <source>
        <dbReference type="ARBA" id="ARBA00022450"/>
    </source>
</evidence>
<dbReference type="SUPFAM" id="SSF47336">
    <property type="entry name" value="ACP-like"/>
    <property type="match status" value="1"/>
</dbReference>
<reference evidence="7" key="1">
    <citation type="submission" date="2021-03" db="EMBL/GenBank/DDBJ databases">
        <title>Streptomyces strains.</title>
        <authorList>
            <person name="Lund M.B."/>
            <person name="Toerring T."/>
        </authorList>
    </citation>
    <scope>NUCLEOTIDE SEQUENCE</scope>
    <source>
        <strain evidence="7">JCM 4242</strain>
    </source>
</reference>
<dbReference type="InterPro" id="IPR001227">
    <property type="entry name" value="Ac_transferase_dom_sf"/>
</dbReference>
<dbReference type="InterPro" id="IPR013785">
    <property type="entry name" value="Aldolase_TIM"/>
</dbReference>
<keyword evidence="2" id="KW-0597">Phosphoprotein</keyword>
<evidence type="ECO:0000259" key="6">
    <source>
        <dbReference type="PROSITE" id="PS52004"/>
    </source>
</evidence>
<organism evidence="7 8">
    <name type="scientific">Streptomyces triculaminicus</name>
    <dbReference type="NCBI Taxonomy" id="2816232"/>
    <lineage>
        <taxon>Bacteria</taxon>
        <taxon>Bacillati</taxon>
        <taxon>Actinomycetota</taxon>
        <taxon>Actinomycetes</taxon>
        <taxon>Kitasatosporales</taxon>
        <taxon>Streptomycetaceae</taxon>
        <taxon>Streptomyces</taxon>
    </lineage>
</organism>
<sequence>MVQTTVIGVSPFGESDPRLVAAVRRAGGLGVLDLGGGGRRAREALSLARRWTGGTFGVRVAEDCALHPDELHDRHAPGPHTVLLAPGVTRPADWARGVTVLAEVRSRAEARAAVRAGAAGIVARGSECGGPAGELSTFVLLQQLLADPEVGVPVWACGGVGPNTAAAAVLAGATGVVLDVQLALLEEAATPPALARLLRTADGTGTILAGGRRLLDRDRPGLPAELRDRPVPLGQDAFLARRFAQDHRTVGAAVRAVREGIDRALRTPGGPEALRPGSAMSRSFGTELPIAQGPMTRVSDQARFAAAVAEGGGLPFLALALSGPERTRSLLEETRAVLDGRPWGVGILGFAPDDVRRTQLEAVRELRPTHAVLAGGRPTQAAALEAHGVRTFLQVPTPGLLGQFLDAGARRFVFEGAECGGHVGPSNSFPLWEAQLAVLERFLDDRDRRERDEPPGIEVLFAGGIHDERSAAMVAALSTGLTRRGAAIGVLMGTAYLFTHEAVECGALQPTFQHTVLTAESTVLLDTAPGHVTRCVPSPFTATYRRHQDDLRRQGIRGREAWERLERLNLGRLRIAAKGVERVEDELHPVGEERQLDEGMFMAGEVAVLRDATTTVDELHHAVTAGAAAFYERRAAELTGDAPSGATAHATPAPAPPLDVAIIGMAGMFPGAPDLPAFWAQVLAGTDAVTEVPEDRWEPALHYGAEAPAHDTSASRWGGFLPGIPFDPLRYGIPPSSLASVDPVQLLALEAARRALADSGYEQRDFPRARTAVIFGAEAGSDMAGATTLRTVLPSYLGGRLPEDLAEQLPALTEDSFPGMLANVISGRIANRLDLGGANYTVDAACASSLAALDVACKELTTGAADLALCGGADLHNGINDYVLFSSVHALSPTGRCKTFDAGADGIALGEGVACVVLKRLADAQRDGDRIYAVVKGVGSSSDGRSRGLTAPRPEGQRTALERAYAQARISPARVGLVEAHGTGTVVGDRTELDVLTEVFQESAAASGGCVIGSVKSQIGHTKCAAGLAGVIKTALALYTGVRPPTLHIRQPNPAWRPESSPFVFHQRALPWATPSGERVGGVSAFGFGGTNFHVVLGGCDNEAPPRQAADAWPAELFLFRGKVAIEELLRLAETDADRAVTGTAATADGKHTDGKDTARWRPWRLRDLARTAARRAADPAAGPVTAAVVAADLAELPGLLRAALAGNAAPGVFTVEAEGNDHPATAEGETGKLAFLFPGQGSQRPGMLADLFTAFPETHEHLRRAPVDAMFPPAAFDPAGRDAQRARLADTRRAQPALGAACLAAHDVLSTLGVRPDMVAGHSYGELVALCVADAFPAADLPELSELRAETMLSAAGDEPGAMAAVTAGAAAVEAVLAKAGLAGHVVVAGHNSPSQTTIAAPSQAVRQGVAALRDAGFGAQPLDVACAFHSPMMAGAAETFAEVLSSRPLRAPEIPVWSGLTATRYPADTAELRARLAGQITAPVRFAEQIEAMYEAGARIFVEAGPGTVLTGLVRATLGDRPHLAVPFEPHPEAGLRGHLEALARLAVSGGVHVDAEALFAGRDAVVAEPGRTPERPGWIVDGHMVRTADGGLLPGGMQPARRIAPLTPALGETPALGGAGANGTGGVDRAVLLQDFLRGSRELIAAQRDVLLTYFGGTAAIPPQAPAPVMESAAVPAATAATAVAAEATATALPAEADEPDLLRTVLSVISERTGYPVEMLDPQLDLEADLSVDSIKRTEIAGELAKRLGGVGLQTWDDADLESLTRARTAASIVEWMDAHTGGPAESQTPTSRPEQEPDDSATAEPTGVAPRRYVPRSVALDDAPPPDGSPALRDTRVLVLGGSDRTARALVARLREHGAHATHSDGVSGDPAGPLDGVILLAGPVLPGAFPLLKDLLGRGPRRLLCVRWAEDGDRVDGLGGFLRTAAREYPDTAARLVSLPGGQDTDGTAAAIVAELIAPDREPVVVRTEDGRRFGIEPQETPLGPLLTDDESTAERAVTALGLGPESVLLFAGGARGIAARVAVAFAAAARCRVELLGRTALVDAPEPPGIAGVTGRAALRAALAERGELRHAEIDRQAGLILARRGVEATLAAIRAAGGEGGYRSVDLRDAEAVEQAVKETHARHGRIDGLVHAAGVIEDKLIADKDPASFTRVHETKAESARTLFAALRRLPAPPRFAVLFGSVAAVYGNRGQADYAAANDALAAQGRAWHRSTGTRAVTVHWGPWAPDGTHGGMVGPELAREYARRGIGLIDPREGTLALLRELTWGDDDTCEVVYAAPGW</sequence>
<gene>
    <name evidence="7" type="ORF">J1792_18300</name>
</gene>
<dbReference type="Pfam" id="PF02801">
    <property type="entry name" value="Ketoacyl-synt_C"/>
    <property type="match status" value="1"/>
</dbReference>
<evidence type="ECO:0000256" key="3">
    <source>
        <dbReference type="ARBA" id="ARBA00022679"/>
    </source>
</evidence>
<dbReference type="Pfam" id="PF00109">
    <property type="entry name" value="ketoacyl-synt"/>
    <property type="match status" value="1"/>
</dbReference>
<dbReference type="InterPro" id="IPR057326">
    <property type="entry name" value="KR_dom"/>
</dbReference>
<keyword evidence="3" id="KW-0808">Transferase</keyword>
<keyword evidence="1" id="KW-0596">Phosphopantetheine</keyword>
<accession>A0A939FNT4</accession>
<dbReference type="Proteomes" id="UP000664781">
    <property type="component" value="Unassembled WGS sequence"/>
</dbReference>
<evidence type="ECO:0000256" key="5">
    <source>
        <dbReference type="SAM" id="MobiDB-lite"/>
    </source>
</evidence>
<dbReference type="InterPro" id="IPR016039">
    <property type="entry name" value="Thiolase-like"/>
</dbReference>
<dbReference type="SMART" id="SM00822">
    <property type="entry name" value="PKS_KR"/>
    <property type="match status" value="1"/>
</dbReference>
<dbReference type="Pfam" id="PF08659">
    <property type="entry name" value="KR"/>
    <property type="match status" value="1"/>
</dbReference>
<dbReference type="GO" id="GO:0016747">
    <property type="term" value="F:acyltransferase activity, transferring groups other than amino-acyl groups"/>
    <property type="evidence" value="ECO:0007669"/>
    <property type="project" value="UniProtKB-ARBA"/>
</dbReference>
<dbReference type="Gene3D" id="3.40.50.720">
    <property type="entry name" value="NAD(P)-binding Rossmann-like Domain"/>
    <property type="match status" value="1"/>
</dbReference>
<dbReference type="InterPro" id="IPR016035">
    <property type="entry name" value="Acyl_Trfase/lysoPLipase"/>
</dbReference>
<evidence type="ECO:0000313" key="8">
    <source>
        <dbReference type="Proteomes" id="UP000664781"/>
    </source>
</evidence>
<dbReference type="SUPFAM" id="SSF55048">
    <property type="entry name" value="Probable ACP-binding domain of malonyl-CoA ACP transacylase"/>
    <property type="match status" value="1"/>
</dbReference>
<dbReference type="PROSITE" id="PS52004">
    <property type="entry name" value="KS3_2"/>
    <property type="match status" value="1"/>
</dbReference>
<comment type="caution">
    <text evidence="7">The sequence shown here is derived from an EMBL/GenBank/DDBJ whole genome shotgun (WGS) entry which is preliminary data.</text>
</comment>
<proteinExistence type="predicted"/>
<dbReference type="InterPro" id="IPR014031">
    <property type="entry name" value="Ketoacyl_synth_C"/>
</dbReference>
<dbReference type="Gene3D" id="1.10.1200.10">
    <property type="entry name" value="ACP-like"/>
    <property type="match status" value="1"/>
</dbReference>
<dbReference type="InterPro" id="IPR020841">
    <property type="entry name" value="PKS_Beta-ketoAc_synthase_dom"/>
</dbReference>
<dbReference type="EMBL" id="JAFMOF010000002">
    <property type="protein sequence ID" value="MBO0654662.1"/>
    <property type="molecule type" value="Genomic_DNA"/>
</dbReference>
<dbReference type="SUPFAM" id="SSF51735">
    <property type="entry name" value="NAD(P)-binding Rossmann-fold domains"/>
    <property type="match status" value="2"/>
</dbReference>
<dbReference type="SUPFAM" id="SSF52151">
    <property type="entry name" value="FabD/lysophospholipase-like"/>
    <property type="match status" value="1"/>
</dbReference>
<protein>
    <submittedName>
        <fullName evidence="7">SDR family oxidoreductase</fullName>
    </submittedName>
</protein>
<dbReference type="SMART" id="SM00825">
    <property type="entry name" value="PKS_KS"/>
    <property type="match status" value="1"/>
</dbReference>
<dbReference type="Pfam" id="PF00698">
    <property type="entry name" value="Acyl_transf_1"/>
    <property type="match status" value="1"/>
</dbReference>
<evidence type="ECO:0000313" key="7">
    <source>
        <dbReference type="EMBL" id="MBO0654662.1"/>
    </source>
</evidence>
<dbReference type="PANTHER" id="PTHR43074">
    <property type="entry name" value="OMEGA-3 POLYUNSATURATED FATTY ACID SYNTHASE PFAB-RELATED"/>
    <property type="match status" value="1"/>
</dbReference>
<dbReference type="Gene3D" id="3.40.47.10">
    <property type="match status" value="1"/>
</dbReference>
<dbReference type="InterPro" id="IPR036291">
    <property type="entry name" value="NAD(P)-bd_dom_sf"/>
</dbReference>
<dbReference type="InterPro" id="IPR036736">
    <property type="entry name" value="ACP-like_sf"/>
</dbReference>
<dbReference type="InterPro" id="IPR009081">
    <property type="entry name" value="PP-bd_ACP"/>
</dbReference>
<dbReference type="InterPro" id="IPR014043">
    <property type="entry name" value="Acyl_transferase_dom"/>
</dbReference>
<feature type="domain" description="Ketosynthase family 3 (KS3)" evidence="6">
    <location>
        <begin position="657"/>
        <end position="1099"/>
    </location>
</feature>
<dbReference type="RefSeq" id="WP_207247726.1">
    <property type="nucleotide sequence ID" value="NZ_JAFMOF010000002.1"/>
</dbReference>
<dbReference type="Gene3D" id="3.30.70.250">
    <property type="entry name" value="Malonyl-CoA ACP transacylase, ACP-binding"/>
    <property type="match status" value="1"/>
</dbReference>
<keyword evidence="8" id="KW-1185">Reference proteome</keyword>
<dbReference type="Gene3D" id="3.40.366.10">
    <property type="entry name" value="Malonyl-Coenzyme A Acyl Carrier Protein, domain 2"/>
    <property type="match status" value="1"/>
</dbReference>
<dbReference type="Gene3D" id="3.20.20.70">
    <property type="entry name" value="Aldolase class I"/>
    <property type="match status" value="2"/>
</dbReference>
<dbReference type="SUPFAM" id="SSF51412">
    <property type="entry name" value="Inosine monophosphate dehydrogenase (IMPDH)"/>
    <property type="match status" value="2"/>
</dbReference>
<name>A0A939FNT4_9ACTN</name>
<dbReference type="Pfam" id="PF03060">
    <property type="entry name" value="NMO"/>
    <property type="match status" value="1"/>
</dbReference>
<dbReference type="SUPFAM" id="SSF53901">
    <property type="entry name" value="Thiolase-like"/>
    <property type="match status" value="1"/>
</dbReference>